<dbReference type="Pfam" id="PF13843">
    <property type="entry name" value="DDE_Tnp_1_7"/>
    <property type="match status" value="1"/>
</dbReference>
<dbReference type="InterPro" id="IPR029526">
    <property type="entry name" value="PGBD"/>
</dbReference>
<dbReference type="STRING" id="471704.A0A151J602"/>
<accession>A0A151J602</accession>
<keyword evidence="4" id="KW-1185">Reference proteome</keyword>
<protein>
    <recommendedName>
        <fullName evidence="2">PiggyBac transposable element-derived protein domain-containing protein</fullName>
    </recommendedName>
</protein>
<dbReference type="EMBL" id="KQ979908">
    <property type="protein sequence ID" value="KYN18638.1"/>
    <property type="molecule type" value="Genomic_DNA"/>
</dbReference>
<evidence type="ECO:0000313" key="3">
    <source>
        <dbReference type="EMBL" id="KYN18638.1"/>
    </source>
</evidence>
<feature type="domain" description="PiggyBac transposable element-derived protein" evidence="2">
    <location>
        <begin position="112"/>
        <end position="170"/>
    </location>
</feature>
<evidence type="ECO:0000259" key="2">
    <source>
        <dbReference type="Pfam" id="PF13843"/>
    </source>
</evidence>
<dbReference type="Proteomes" id="UP000078492">
    <property type="component" value="Unassembled WGS sequence"/>
</dbReference>
<name>A0A151J602_9HYME</name>
<reference evidence="3 4" key="1">
    <citation type="submission" date="2015-09" db="EMBL/GenBank/DDBJ databases">
        <title>Trachymyrmex cornetzi WGS genome.</title>
        <authorList>
            <person name="Nygaard S."/>
            <person name="Hu H."/>
            <person name="Boomsma J."/>
            <person name="Zhang G."/>
        </authorList>
    </citation>
    <scope>NUCLEOTIDE SEQUENCE [LARGE SCALE GENOMIC DNA]</scope>
    <source>
        <strain evidence="3">Tcor2-1</strain>
        <tissue evidence="3">Whole body</tissue>
    </source>
</reference>
<evidence type="ECO:0000313" key="4">
    <source>
        <dbReference type="Proteomes" id="UP000078492"/>
    </source>
</evidence>
<sequence>MSDSGEEYEGDEIPSENESVDGNDISDDEDFDLNVGSGRHSANYSRRFEDTQDLSDEIWSNKSLPFSELPFTQNVGPKNIPDTVKTPMGVKRLPSYRDYWSSNPQLNDAYISRNTMKQYMPQKPIKRGYKVWVRSDMNGYVCEFQMYTGKIGNAAEKNLLERVIKDLSQTLIKYS</sequence>
<evidence type="ECO:0000256" key="1">
    <source>
        <dbReference type="SAM" id="MobiDB-lite"/>
    </source>
</evidence>
<feature type="region of interest" description="Disordered" evidence="1">
    <location>
        <begin position="1"/>
        <end position="47"/>
    </location>
</feature>
<feature type="compositionally biased region" description="Acidic residues" evidence="1">
    <location>
        <begin position="1"/>
        <end position="32"/>
    </location>
</feature>
<gene>
    <name evidence="3" type="ORF">ALC57_09044</name>
</gene>
<organism evidence="3 4">
    <name type="scientific">Trachymyrmex cornetzi</name>
    <dbReference type="NCBI Taxonomy" id="471704"/>
    <lineage>
        <taxon>Eukaryota</taxon>
        <taxon>Metazoa</taxon>
        <taxon>Ecdysozoa</taxon>
        <taxon>Arthropoda</taxon>
        <taxon>Hexapoda</taxon>
        <taxon>Insecta</taxon>
        <taxon>Pterygota</taxon>
        <taxon>Neoptera</taxon>
        <taxon>Endopterygota</taxon>
        <taxon>Hymenoptera</taxon>
        <taxon>Apocrita</taxon>
        <taxon>Aculeata</taxon>
        <taxon>Formicoidea</taxon>
        <taxon>Formicidae</taxon>
        <taxon>Myrmicinae</taxon>
        <taxon>Trachymyrmex</taxon>
    </lineage>
</organism>
<proteinExistence type="predicted"/>
<dbReference type="AlphaFoldDB" id="A0A151J602"/>